<proteinExistence type="predicted"/>
<evidence type="ECO:0000256" key="1">
    <source>
        <dbReference type="SAM" id="Phobius"/>
    </source>
</evidence>
<dbReference type="AlphaFoldDB" id="A0A4Z0DA56"/>
<protein>
    <submittedName>
        <fullName evidence="2">DUF554 domain-containing protein</fullName>
    </submittedName>
</protein>
<feature type="transmembrane region" description="Helical" evidence="1">
    <location>
        <begin position="181"/>
        <end position="201"/>
    </location>
</feature>
<dbReference type="InterPro" id="IPR007563">
    <property type="entry name" value="DUF554"/>
</dbReference>
<feature type="transmembrane region" description="Helical" evidence="1">
    <location>
        <begin position="56"/>
        <end position="75"/>
    </location>
</feature>
<accession>A0A4Z0DA56</accession>
<dbReference type="PANTHER" id="PTHR36111">
    <property type="entry name" value="INNER MEMBRANE PROTEIN-RELATED"/>
    <property type="match status" value="1"/>
</dbReference>
<feature type="transmembrane region" description="Helical" evidence="1">
    <location>
        <begin position="6"/>
        <end position="21"/>
    </location>
</feature>
<keyword evidence="1" id="KW-1133">Transmembrane helix</keyword>
<keyword evidence="1" id="KW-0472">Membrane</keyword>
<dbReference type="Proteomes" id="UP000298381">
    <property type="component" value="Unassembled WGS sequence"/>
</dbReference>
<gene>
    <name evidence="2" type="ORF">E4100_00995</name>
</gene>
<comment type="caution">
    <text evidence="2">The sequence shown here is derived from an EMBL/GenBank/DDBJ whole genome shotgun (WGS) entry which is preliminary data.</text>
</comment>
<evidence type="ECO:0000313" key="3">
    <source>
        <dbReference type="Proteomes" id="UP000298381"/>
    </source>
</evidence>
<name>A0A4Z0DA56_9FIRM</name>
<reference evidence="2 3" key="1">
    <citation type="submission" date="2019-03" db="EMBL/GenBank/DDBJ databases">
        <title>Draft genome sequence data and analysis of a Fermenting Bacterium, Soehngenia longevitae strain 1933PT, isolated from petroleum reservoir in Azerbaijan.</title>
        <authorList>
            <person name="Grouzdev D.S."/>
            <person name="Bidzhieva S.K."/>
            <person name="Sokolova D.S."/>
            <person name="Tourova T.P."/>
            <person name="Poltaraus A.B."/>
            <person name="Nazina T.N."/>
        </authorList>
    </citation>
    <scope>NUCLEOTIDE SEQUENCE [LARGE SCALE GENOMIC DNA]</scope>
    <source>
        <strain evidence="2 3">1933P</strain>
    </source>
</reference>
<evidence type="ECO:0000313" key="2">
    <source>
        <dbReference type="EMBL" id="TFZ41743.1"/>
    </source>
</evidence>
<feature type="transmembrane region" description="Helical" evidence="1">
    <location>
        <begin position="96"/>
        <end position="118"/>
    </location>
</feature>
<dbReference type="RefSeq" id="WP_135269960.1">
    <property type="nucleotide sequence ID" value="NZ_SRIB01000001.1"/>
</dbReference>
<dbReference type="Pfam" id="PF04474">
    <property type="entry name" value="DUF554"/>
    <property type="match status" value="1"/>
</dbReference>
<dbReference type="OrthoDB" id="9797976at2"/>
<dbReference type="PANTHER" id="PTHR36111:SF2">
    <property type="entry name" value="INNER MEMBRANE PROTEIN"/>
    <property type="match status" value="1"/>
</dbReference>
<dbReference type="EMBL" id="SRIB01000001">
    <property type="protein sequence ID" value="TFZ41743.1"/>
    <property type="molecule type" value="Genomic_DNA"/>
</dbReference>
<feature type="transmembrane region" description="Helical" evidence="1">
    <location>
        <begin position="33"/>
        <end position="50"/>
    </location>
</feature>
<keyword evidence="3" id="KW-1185">Reference proteome</keyword>
<sequence>MLGTIVNSLTIIIGAAIGMLFKKGIKEGYKNTIMDGIGLSVLVIGISNALEFENLVVVIVSIVIGSIIGELIDINKRLNNLGDRLQSKFKNEEGNFSKGFVTASLVYCVGAMAIVGAIQSGLTGNHQTLYAKAVLDGITAIIFASTLGIGVMFSSLAVFLYQGTITIFASSLSSILTEIAINEISSVGGILIIAIGINLLGLKEIKIANMLPAIIIPPVYYFLLSL</sequence>
<organism evidence="2 3">
    <name type="scientific">Soehngenia longivitae</name>
    <dbReference type="NCBI Taxonomy" id="2562294"/>
    <lineage>
        <taxon>Bacteria</taxon>
        <taxon>Bacillati</taxon>
        <taxon>Bacillota</taxon>
        <taxon>Tissierellia</taxon>
        <taxon>Tissierellales</taxon>
        <taxon>Tissierellaceae</taxon>
        <taxon>Soehngenia</taxon>
    </lineage>
</organism>
<feature type="transmembrane region" description="Helical" evidence="1">
    <location>
        <begin position="138"/>
        <end position="161"/>
    </location>
</feature>
<keyword evidence="1" id="KW-0812">Transmembrane</keyword>
<feature type="transmembrane region" description="Helical" evidence="1">
    <location>
        <begin position="207"/>
        <end position="224"/>
    </location>
</feature>